<name>A0AAD7FFF3_9AGAR</name>
<accession>A0AAD7FFF3</accession>
<keyword evidence="2" id="KW-1185">Reference proteome</keyword>
<protein>
    <recommendedName>
        <fullName evidence="3">F-box domain-containing protein</fullName>
    </recommendedName>
</protein>
<evidence type="ECO:0008006" key="3">
    <source>
        <dbReference type="Google" id="ProtNLM"/>
    </source>
</evidence>
<sequence length="407" mass="45983">MDLFFPACDLPPSPIQLGNLLASNDAPIQKESDLTLAHISRLESKLAQLEEPLSLLRRKQSDILSSIAAHKKILSPIRRFPPEILSLIFSFAVEATFYFGDISEVVGPMTHLAPWVFTRVCRRWAEVALATPSLWAMVFLDLDRVGERDVLQMVDLLHHRSRNMPLTVKIFSEQAERRSHQVLDAAVVHAERWENVDLYLKLPLLLRLTDIGGHLSALRTLTMSLDIDLEALDADPDIWNIFAIAPRLTALCASFWDDEHLLPSPFVFPWHQLTRLSTTFTTDSEAFSVLQKLSSIVECRLEYSRTEEIAPWPPIRLPYLRSLLIQMDDTTMESPTISRADQGPTLGSPRSLLDILETPLLQSLATHHTADVPAILRLLHRSQCTDTLQVLRIHCMPLHADSVLAIV</sequence>
<evidence type="ECO:0000313" key="1">
    <source>
        <dbReference type="EMBL" id="KAJ7617189.1"/>
    </source>
</evidence>
<feature type="non-terminal residue" evidence="1">
    <location>
        <position position="407"/>
    </location>
</feature>
<reference evidence="1" key="1">
    <citation type="submission" date="2023-03" db="EMBL/GenBank/DDBJ databases">
        <title>Massive genome expansion in bonnet fungi (Mycena s.s.) driven by repeated elements and novel gene families across ecological guilds.</title>
        <authorList>
            <consortium name="Lawrence Berkeley National Laboratory"/>
            <person name="Harder C.B."/>
            <person name="Miyauchi S."/>
            <person name="Viragh M."/>
            <person name="Kuo A."/>
            <person name="Thoen E."/>
            <person name="Andreopoulos B."/>
            <person name="Lu D."/>
            <person name="Skrede I."/>
            <person name="Drula E."/>
            <person name="Henrissat B."/>
            <person name="Morin E."/>
            <person name="Kohler A."/>
            <person name="Barry K."/>
            <person name="LaButti K."/>
            <person name="Morin E."/>
            <person name="Salamov A."/>
            <person name="Lipzen A."/>
            <person name="Mereny Z."/>
            <person name="Hegedus B."/>
            <person name="Baldrian P."/>
            <person name="Stursova M."/>
            <person name="Weitz H."/>
            <person name="Taylor A."/>
            <person name="Grigoriev I.V."/>
            <person name="Nagy L.G."/>
            <person name="Martin F."/>
            <person name="Kauserud H."/>
        </authorList>
    </citation>
    <scope>NUCLEOTIDE SEQUENCE</scope>
    <source>
        <strain evidence="1">9284</strain>
    </source>
</reference>
<evidence type="ECO:0000313" key="2">
    <source>
        <dbReference type="Proteomes" id="UP001221142"/>
    </source>
</evidence>
<proteinExistence type="predicted"/>
<dbReference type="Gene3D" id="1.20.1280.50">
    <property type="match status" value="1"/>
</dbReference>
<dbReference type="Proteomes" id="UP001221142">
    <property type="component" value="Unassembled WGS sequence"/>
</dbReference>
<gene>
    <name evidence="1" type="ORF">FB45DRAFT_841009</name>
</gene>
<dbReference type="EMBL" id="JARKIF010000021">
    <property type="protein sequence ID" value="KAJ7617189.1"/>
    <property type="molecule type" value="Genomic_DNA"/>
</dbReference>
<dbReference type="AlphaFoldDB" id="A0AAD7FFF3"/>
<comment type="caution">
    <text evidence="1">The sequence shown here is derived from an EMBL/GenBank/DDBJ whole genome shotgun (WGS) entry which is preliminary data.</text>
</comment>
<organism evidence="1 2">
    <name type="scientific">Roridomyces roridus</name>
    <dbReference type="NCBI Taxonomy" id="1738132"/>
    <lineage>
        <taxon>Eukaryota</taxon>
        <taxon>Fungi</taxon>
        <taxon>Dikarya</taxon>
        <taxon>Basidiomycota</taxon>
        <taxon>Agaricomycotina</taxon>
        <taxon>Agaricomycetes</taxon>
        <taxon>Agaricomycetidae</taxon>
        <taxon>Agaricales</taxon>
        <taxon>Marasmiineae</taxon>
        <taxon>Mycenaceae</taxon>
        <taxon>Roridomyces</taxon>
    </lineage>
</organism>